<dbReference type="InterPro" id="IPR044929">
    <property type="entry name" value="DNA/RNA_non-sp_Endonuclease_sf"/>
</dbReference>
<protein>
    <submittedName>
        <fullName evidence="2">DNA/RNA non-specific endonuclease</fullName>
    </submittedName>
</protein>
<proteinExistence type="predicted"/>
<keyword evidence="2" id="KW-0378">Hydrolase</keyword>
<sequence>MSDRPIEGAVEGLAEVRDATVPQEIDGLLDFVRGDIENVRRLVERATYHAAEASTLEELDAVEARTQHELRGLGDEVAGAISEAIDELTALKRPSDHTPAVVDHIAPAAAHPPVVHLSSTDPKDADLRANPPAASVLVVDETTVYTADEHRRVVRVDATLTATQPGQRNEYAQRTLAGKLDGDDAGHLIAHMLGGIGDKLNLTPMTRDLNRSKFATIENTWREAVTAGKPVEVEIALHYPDEGPRSSAITVTYTIDGRRRRVKLPNTPPGGSQ</sequence>
<gene>
    <name evidence="2" type="ORF">CLV30_10186</name>
</gene>
<evidence type="ECO:0000313" key="3">
    <source>
        <dbReference type="Proteomes" id="UP000243528"/>
    </source>
</evidence>
<dbReference type="Pfam" id="PF13930">
    <property type="entry name" value="Endonuclea_NS_2"/>
    <property type="match status" value="1"/>
</dbReference>
<accession>A0A2P8EF67</accession>
<organism evidence="2 3">
    <name type="scientific">Haloactinopolyspora alba</name>
    <dbReference type="NCBI Taxonomy" id="648780"/>
    <lineage>
        <taxon>Bacteria</taxon>
        <taxon>Bacillati</taxon>
        <taxon>Actinomycetota</taxon>
        <taxon>Actinomycetes</taxon>
        <taxon>Jiangellales</taxon>
        <taxon>Jiangellaceae</taxon>
        <taxon>Haloactinopolyspora</taxon>
    </lineage>
</organism>
<keyword evidence="3" id="KW-1185">Reference proteome</keyword>
<evidence type="ECO:0000259" key="1">
    <source>
        <dbReference type="Pfam" id="PF13930"/>
    </source>
</evidence>
<reference evidence="2 3" key="1">
    <citation type="submission" date="2018-03" db="EMBL/GenBank/DDBJ databases">
        <title>Genomic Encyclopedia of Archaeal and Bacterial Type Strains, Phase II (KMG-II): from individual species to whole genera.</title>
        <authorList>
            <person name="Goeker M."/>
        </authorList>
    </citation>
    <scope>NUCLEOTIDE SEQUENCE [LARGE SCALE GENOMIC DNA]</scope>
    <source>
        <strain evidence="2 3">DSM 45211</strain>
    </source>
</reference>
<dbReference type="Proteomes" id="UP000243528">
    <property type="component" value="Unassembled WGS sequence"/>
</dbReference>
<dbReference type="AlphaFoldDB" id="A0A2P8EF67"/>
<name>A0A2P8EF67_9ACTN</name>
<dbReference type="GO" id="GO:0004519">
    <property type="term" value="F:endonuclease activity"/>
    <property type="evidence" value="ECO:0007669"/>
    <property type="project" value="UniProtKB-KW"/>
</dbReference>
<keyword evidence="2" id="KW-0255">Endonuclease</keyword>
<comment type="caution">
    <text evidence="2">The sequence shown here is derived from an EMBL/GenBank/DDBJ whole genome shotgun (WGS) entry which is preliminary data.</text>
</comment>
<dbReference type="RefSeq" id="WP_165358383.1">
    <property type="nucleotide sequence ID" value="NZ_ML142897.1"/>
</dbReference>
<feature type="domain" description="Type VII secretion system protein EssD-like" evidence="1">
    <location>
        <begin position="143"/>
        <end position="257"/>
    </location>
</feature>
<evidence type="ECO:0000313" key="2">
    <source>
        <dbReference type="EMBL" id="PSL08119.1"/>
    </source>
</evidence>
<keyword evidence="2" id="KW-0540">Nuclease</keyword>
<dbReference type="InterPro" id="IPR044927">
    <property type="entry name" value="Endonuclea_NS_2"/>
</dbReference>
<dbReference type="Gene3D" id="3.40.570.10">
    <property type="entry name" value="Extracellular Endonuclease, subunit A"/>
    <property type="match status" value="1"/>
</dbReference>
<dbReference type="EMBL" id="PYGE01000001">
    <property type="protein sequence ID" value="PSL08119.1"/>
    <property type="molecule type" value="Genomic_DNA"/>
</dbReference>